<keyword evidence="2" id="KW-1185">Reference proteome</keyword>
<reference evidence="1" key="2">
    <citation type="submission" date="2020-09" db="EMBL/GenBank/DDBJ databases">
        <authorList>
            <person name="Sun Q."/>
            <person name="Zhou Y."/>
        </authorList>
    </citation>
    <scope>NUCLEOTIDE SEQUENCE</scope>
    <source>
        <strain evidence="1">CGMCC 4.7306</strain>
    </source>
</reference>
<name>A0A917SBP5_9ACTN</name>
<sequence length="154" mass="16100">MNTAVMNAADQPVIAWPKITATLGTGAEQTVEGTLVINGVPHRCRAASTDLLRTGMIAKCTATAIMLGRPVRVEVIEAVQTDDRAPSQSWTLAVRPDGIVQELDSRGRIVGTGDDLLSIEGPCRGCGISTPVTSTRCTSCGTAEPLAVAADQQR</sequence>
<accession>A0A917SBP5</accession>
<evidence type="ECO:0000313" key="2">
    <source>
        <dbReference type="Proteomes" id="UP000613840"/>
    </source>
</evidence>
<dbReference type="RefSeq" id="WP_188896103.1">
    <property type="nucleotide sequence ID" value="NZ_BMMZ01000007.1"/>
</dbReference>
<dbReference type="EMBL" id="BMMZ01000007">
    <property type="protein sequence ID" value="GGL68622.1"/>
    <property type="molecule type" value="Genomic_DNA"/>
</dbReference>
<dbReference type="AlphaFoldDB" id="A0A917SBP5"/>
<comment type="caution">
    <text evidence="1">The sequence shown here is derived from an EMBL/GenBank/DDBJ whole genome shotgun (WGS) entry which is preliminary data.</text>
</comment>
<protein>
    <submittedName>
        <fullName evidence="1">Uncharacterized protein</fullName>
    </submittedName>
</protein>
<evidence type="ECO:0000313" key="1">
    <source>
        <dbReference type="EMBL" id="GGL68622.1"/>
    </source>
</evidence>
<dbReference type="Proteomes" id="UP000613840">
    <property type="component" value="Unassembled WGS sequence"/>
</dbReference>
<reference evidence="1" key="1">
    <citation type="journal article" date="2014" name="Int. J. Syst. Evol. Microbiol.">
        <title>Complete genome sequence of Corynebacterium casei LMG S-19264T (=DSM 44701T), isolated from a smear-ripened cheese.</title>
        <authorList>
            <consortium name="US DOE Joint Genome Institute (JGI-PGF)"/>
            <person name="Walter F."/>
            <person name="Albersmeier A."/>
            <person name="Kalinowski J."/>
            <person name="Ruckert C."/>
        </authorList>
    </citation>
    <scope>NUCLEOTIDE SEQUENCE</scope>
    <source>
        <strain evidence="1">CGMCC 4.7306</strain>
    </source>
</reference>
<proteinExistence type="predicted"/>
<gene>
    <name evidence="1" type="ORF">GCM10011575_29010</name>
</gene>
<organism evidence="1 2">
    <name type="scientific">Microlunatus endophyticus</name>
    <dbReference type="NCBI Taxonomy" id="1716077"/>
    <lineage>
        <taxon>Bacteria</taxon>
        <taxon>Bacillati</taxon>
        <taxon>Actinomycetota</taxon>
        <taxon>Actinomycetes</taxon>
        <taxon>Propionibacteriales</taxon>
        <taxon>Propionibacteriaceae</taxon>
        <taxon>Microlunatus</taxon>
    </lineage>
</organism>